<evidence type="ECO:0000313" key="9">
    <source>
        <dbReference type="Proteomes" id="UP000031980"/>
    </source>
</evidence>
<reference evidence="8 9" key="1">
    <citation type="submission" date="2014-07" db="EMBL/GenBank/DDBJ databases">
        <title>Porphyromonadaceae bacterium OUH 308042 = ATCC BAA-2681 = DSM 28342 draft genome.</title>
        <authorList>
            <person name="Sydenham T.V."/>
            <person name="Hasman H."/>
            <person name="Justensen U.S."/>
        </authorList>
    </citation>
    <scope>NUCLEOTIDE SEQUENCE [LARGE SCALE GENOMIC DNA]</scope>
    <source>
        <strain evidence="8 9">OUH 308042</strain>
    </source>
</reference>
<evidence type="ECO:0000259" key="7">
    <source>
        <dbReference type="Pfam" id="PF12698"/>
    </source>
</evidence>
<evidence type="ECO:0000256" key="1">
    <source>
        <dbReference type="ARBA" id="ARBA00004651"/>
    </source>
</evidence>
<sequence length="390" mass="44537">MQKDIRALWVLMKREFRILSGRWLYWFVMVVAPMFCFLFFMDLLKDGLPTNLPIAVVDEDNTAMSRQLVRTLNSFAQSEVAMQTTSFKEAREAMQKSEVYGIFHIPADFRRDISTGKEPVISFYTNDTYFLPASLVYKDMRTQTSLANGAVQQTLLLAKGEGGPLLSARLMPVALDSHPLNNPWLSYSVYLANFLLPAFLCMFVMFMTAYSIGEEVKRGTSRKWLEMGRNSIVLSLMGKLIPQAVVFICMGMFYLSLLYVYARFPLNGGFFPMFLGMVMMVLASQGVALFLTGLVRRNRIALSACALWGVLAFSICGFTYPVRSMPFLVQAMSNLFQMRHYLLIYIDQALNGLDMIYSWQSYSALLVFMLLPLVVLKKLKLDLLKFKYMP</sequence>
<keyword evidence="9" id="KW-1185">Reference proteome</keyword>
<comment type="caution">
    <text evidence="8">The sequence shown here is derived from an EMBL/GenBank/DDBJ whole genome shotgun (WGS) entry which is preliminary data.</text>
</comment>
<organism evidence="8 9">
    <name type="scientific">Sanguibacteroides justesenii</name>
    <dbReference type="NCBI Taxonomy" id="1547597"/>
    <lineage>
        <taxon>Bacteria</taxon>
        <taxon>Pseudomonadati</taxon>
        <taxon>Bacteroidota</taxon>
        <taxon>Bacteroidia</taxon>
        <taxon>Bacteroidales</taxon>
        <taxon>Porphyromonadaceae</taxon>
        <taxon>Sanguibacteroides</taxon>
    </lineage>
</organism>
<dbReference type="GO" id="GO:0140359">
    <property type="term" value="F:ABC-type transporter activity"/>
    <property type="evidence" value="ECO:0007669"/>
    <property type="project" value="InterPro"/>
</dbReference>
<keyword evidence="4 6" id="KW-1133">Transmembrane helix</keyword>
<keyword evidence="2" id="KW-1003">Cell membrane</keyword>
<evidence type="ECO:0000313" key="8">
    <source>
        <dbReference type="EMBL" id="KIO44599.1"/>
    </source>
</evidence>
<evidence type="ECO:0000256" key="2">
    <source>
        <dbReference type="ARBA" id="ARBA00022475"/>
    </source>
</evidence>
<protein>
    <submittedName>
        <fullName evidence="8">Membrane protein</fullName>
    </submittedName>
</protein>
<feature type="transmembrane region" description="Helical" evidence="6">
    <location>
        <begin position="187"/>
        <end position="212"/>
    </location>
</feature>
<name>A0A0C3RGH5_9PORP</name>
<dbReference type="PANTHER" id="PTHR30294">
    <property type="entry name" value="MEMBRANE COMPONENT OF ABC TRANSPORTER YHHJ-RELATED"/>
    <property type="match status" value="1"/>
</dbReference>
<feature type="domain" description="ABC-2 type transporter transmembrane" evidence="7">
    <location>
        <begin position="24"/>
        <end position="374"/>
    </location>
</feature>
<feature type="transmembrane region" description="Helical" evidence="6">
    <location>
        <begin position="359"/>
        <end position="376"/>
    </location>
</feature>
<dbReference type="Pfam" id="PF12698">
    <property type="entry name" value="ABC2_membrane_3"/>
    <property type="match status" value="1"/>
</dbReference>
<feature type="transmembrane region" description="Helical" evidence="6">
    <location>
        <begin position="233"/>
        <end position="261"/>
    </location>
</feature>
<evidence type="ECO:0000256" key="3">
    <source>
        <dbReference type="ARBA" id="ARBA00022692"/>
    </source>
</evidence>
<accession>A0A0C3RGH5</accession>
<feature type="transmembrane region" description="Helical" evidence="6">
    <location>
        <begin position="23"/>
        <end position="41"/>
    </location>
</feature>
<dbReference type="RefSeq" id="WP_041505307.1">
    <property type="nucleotide sequence ID" value="NZ_JPIU01000039.1"/>
</dbReference>
<dbReference type="Proteomes" id="UP000031980">
    <property type="component" value="Unassembled WGS sequence"/>
</dbReference>
<feature type="transmembrane region" description="Helical" evidence="6">
    <location>
        <begin position="300"/>
        <end position="320"/>
    </location>
</feature>
<proteinExistence type="predicted"/>
<dbReference type="AlphaFoldDB" id="A0A0C3RGH5"/>
<dbReference type="GO" id="GO:0005886">
    <property type="term" value="C:plasma membrane"/>
    <property type="evidence" value="ECO:0007669"/>
    <property type="project" value="UniProtKB-SubCell"/>
</dbReference>
<dbReference type="InterPro" id="IPR051449">
    <property type="entry name" value="ABC-2_transporter_component"/>
</dbReference>
<dbReference type="EMBL" id="JPIU01000039">
    <property type="protein sequence ID" value="KIO44599.1"/>
    <property type="molecule type" value="Genomic_DNA"/>
</dbReference>
<feature type="transmembrane region" description="Helical" evidence="6">
    <location>
        <begin position="273"/>
        <end position="293"/>
    </location>
</feature>
<keyword evidence="5 6" id="KW-0472">Membrane</keyword>
<evidence type="ECO:0000256" key="6">
    <source>
        <dbReference type="SAM" id="Phobius"/>
    </source>
</evidence>
<evidence type="ECO:0000256" key="4">
    <source>
        <dbReference type="ARBA" id="ARBA00022989"/>
    </source>
</evidence>
<evidence type="ECO:0000256" key="5">
    <source>
        <dbReference type="ARBA" id="ARBA00023136"/>
    </source>
</evidence>
<gene>
    <name evidence="8" type="ORF">BA92_10500</name>
</gene>
<comment type="subcellular location">
    <subcellularLocation>
        <location evidence="1">Cell membrane</location>
        <topology evidence="1">Multi-pass membrane protein</topology>
    </subcellularLocation>
</comment>
<dbReference type="Gene3D" id="3.40.1710.10">
    <property type="entry name" value="abc type-2 transporter like domain"/>
    <property type="match status" value="1"/>
</dbReference>
<dbReference type="InterPro" id="IPR013525">
    <property type="entry name" value="ABC2_TM"/>
</dbReference>
<dbReference type="PANTHER" id="PTHR30294:SF47">
    <property type="entry name" value="INNER MEMBRANE TRANSPORT PERMEASE YHHJ"/>
    <property type="match status" value="1"/>
</dbReference>
<keyword evidence="3 6" id="KW-0812">Transmembrane</keyword>